<evidence type="ECO:0000259" key="6">
    <source>
        <dbReference type="Pfam" id="PF00441"/>
    </source>
</evidence>
<comment type="cofactor">
    <cofactor evidence="1 5">
        <name>FAD</name>
        <dbReference type="ChEBI" id="CHEBI:57692"/>
    </cofactor>
</comment>
<proteinExistence type="inferred from homology"/>
<dbReference type="InterPro" id="IPR037069">
    <property type="entry name" value="AcylCoA_DH/ox_N_sf"/>
</dbReference>
<dbReference type="InterPro" id="IPR025878">
    <property type="entry name" value="Acyl-CoA_dh-like_C_dom"/>
</dbReference>
<keyword evidence="11" id="KW-1185">Reference proteome</keyword>
<evidence type="ECO:0000256" key="5">
    <source>
        <dbReference type="RuleBase" id="RU362125"/>
    </source>
</evidence>
<dbReference type="PANTHER" id="PTHR42803">
    <property type="entry name" value="ACYL-COA DEHYDROGENASE"/>
    <property type="match status" value="1"/>
</dbReference>
<dbReference type="InterPro" id="IPR009075">
    <property type="entry name" value="AcylCo_DH/oxidase_C"/>
</dbReference>
<evidence type="ECO:0000259" key="7">
    <source>
        <dbReference type="Pfam" id="PF02770"/>
    </source>
</evidence>
<dbReference type="InterPro" id="IPR052166">
    <property type="entry name" value="Diverse_Acyl-CoA_DH"/>
</dbReference>
<evidence type="ECO:0000313" key="11">
    <source>
        <dbReference type="Proteomes" id="UP000032300"/>
    </source>
</evidence>
<dbReference type="InterPro" id="IPR006091">
    <property type="entry name" value="Acyl-CoA_Oxase/DH_mid-dom"/>
</dbReference>
<dbReference type="Gene3D" id="1.20.140.10">
    <property type="entry name" value="Butyryl-CoA Dehydrogenase, subunit A, domain 3"/>
    <property type="match status" value="1"/>
</dbReference>
<evidence type="ECO:0000313" key="10">
    <source>
        <dbReference type="EMBL" id="AJP71241.1"/>
    </source>
</evidence>
<dbReference type="InterPro" id="IPR009100">
    <property type="entry name" value="AcylCoA_DH/oxidase_NM_dom_sf"/>
</dbReference>
<gene>
    <name evidence="10" type="ORF">TS85_04615</name>
</gene>
<dbReference type="GO" id="GO:0016627">
    <property type="term" value="F:oxidoreductase activity, acting on the CH-CH group of donors"/>
    <property type="evidence" value="ECO:0007669"/>
    <property type="project" value="InterPro"/>
</dbReference>
<dbReference type="Pfam" id="PF00441">
    <property type="entry name" value="Acyl-CoA_dh_1"/>
    <property type="match status" value="1"/>
</dbReference>
<evidence type="ECO:0000256" key="2">
    <source>
        <dbReference type="ARBA" id="ARBA00009347"/>
    </source>
</evidence>
<dbReference type="PANTHER" id="PTHR42803:SF3">
    <property type="entry name" value="ACYL-COA DEHYDROGENASE-RELATED"/>
    <property type="match status" value="1"/>
</dbReference>
<evidence type="ECO:0000259" key="9">
    <source>
        <dbReference type="Pfam" id="PF12806"/>
    </source>
</evidence>
<reference evidence="10 11" key="2">
    <citation type="submission" date="2015-02" db="EMBL/GenBank/DDBJ databases">
        <title>The complete genome of Sphingomonas hengshuiensis sp. WHSC-8 isolated from soil of Hengshui Lake.</title>
        <authorList>
            <person name="Wei S."/>
            <person name="Guo J."/>
            <person name="Su C."/>
            <person name="Wu R."/>
            <person name="Zhang Z."/>
            <person name="Liang K."/>
            <person name="Li H."/>
            <person name="Wang T."/>
            <person name="Liu H."/>
            <person name="Zhang C."/>
            <person name="Li Z."/>
            <person name="Wang Q."/>
            <person name="Meng J."/>
        </authorList>
    </citation>
    <scope>NUCLEOTIDE SEQUENCE [LARGE SCALE GENOMIC DNA]</scope>
    <source>
        <strain evidence="10 11">WHSC-8</strain>
    </source>
</reference>
<feature type="domain" description="Acyl-CoA dehydrogenase/oxidase C-terminal" evidence="6">
    <location>
        <begin position="283"/>
        <end position="446"/>
    </location>
</feature>
<dbReference type="InterPro" id="IPR046373">
    <property type="entry name" value="Acyl-CoA_Oxase/DH_mid-dom_sf"/>
</dbReference>
<evidence type="ECO:0000259" key="8">
    <source>
        <dbReference type="Pfam" id="PF02771"/>
    </source>
</evidence>
<organism evidence="10 11">
    <name type="scientific">Sphingomonas hengshuiensis</name>
    <dbReference type="NCBI Taxonomy" id="1609977"/>
    <lineage>
        <taxon>Bacteria</taxon>
        <taxon>Pseudomonadati</taxon>
        <taxon>Pseudomonadota</taxon>
        <taxon>Alphaproteobacteria</taxon>
        <taxon>Sphingomonadales</taxon>
        <taxon>Sphingomonadaceae</taxon>
        <taxon>Sphingomonas</taxon>
    </lineage>
</organism>
<comment type="similarity">
    <text evidence="2 5">Belongs to the acyl-CoA dehydrogenase family.</text>
</comment>
<feature type="domain" description="Acyl-CoA dehydrogenase/oxidase N-terminal" evidence="8">
    <location>
        <begin position="37"/>
        <end position="145"/>
    </location>
</feature>
<dbReference type="SUPFAM" id="SSF56645">
    <property type="entry name" value="Acyl-CoA dehydrogenase NM domain-like"/>
    <property type="match status" value="1"/>
</dbReference>
<feature type="domain" description="Acetyl-CoA dehydrogenase-like C-terminal" evidence="9">
    <location>
        <begin position="460"/>
        <end position="569"/>
    </location>
</feature>
<evidence type="ECO:0000256" key="4">
    <source>
        <dbReference type="ARBA" id="ARBA00022827"/>
    </source>
</evidence>
<evidence type="ECO:0000256" key="3">
    <source>
        <dbReference type="ARBA" id="ARBA00022630"/>
    </source>
</evidence>
<dbReference type="GO" id="GO:0050660">
    <property type="term" value="F:flavin adenine dinucleotide binding"/>
    <property type="evidence" value="ECO:0007669"/>
    <property type="project" value="InterPro"/>
</dbReference>
<dbReference type="Pfam" id="PF02770">
    <property type="entry name" value="Acyl-CoA_dh_M"/>
    <property type="match status" value="1"/>
</dbReference>
<reference evidence="10 11" key="1">
    <citation type="journal article" date="2015" name="Int. J. Syst. Evol. Microbiol.">
        <title>Sphingomonas hengshuiensis sp. nov., isolated from lake wetland.</title>
        <authorList>
            <person name="Wei S."/>
            <person name="Wang T."/>
            <person name="Liu H."/>
            <person name="Zhang C."/>
            <person name="Guo J."/>
            <person name="Wang Q."/>
            <person name="Liang K."/>
            <person name="Zhang Z."/>
        </authorList>
    </citation>
    <scope>NUCLEOTIDE SEQUENCE [LARGE SCALE GENOMIC DNA]</scope>
    <source>
        <strain evidence="10 11">WHSC-8</strain>
    </source>
</reference>
<dbReference type="Proteomes" id="UP000032300">
    <property type="component" value="Chromosome"/>
</dbReference>
<dbReference type="EMBL" id="CP010836">
    <property type="protein sequence ID" value="AJP71241.1"/>
    <property type="molecule type" value="Genomic_DNA"/>
</dbReference>
<dbReference type="AlphaFoldDB" id="A0A7U4J6P2"/>
<sequence length="579" mass="61960">MSEYLIAREELDFLLWDWLDLAGDCGDAVDRESADAILDLSARLAADAFLPHYKTADRVEPFQDGTGVHALPEIGAALREYAELGLFAASFPPELGGLGLPSLLANASFAQFLAANVSTAAYVMLTTANARLLATFGSPAQITQFALPQIEGRWFGTMCLSEPQAGSNLGDVATRAVADGADALGDRYRLTGNKMWISGGDHDLSENIVHLVLAKVAEPGRATEEGTKGLSLFVVPKFLPTGARNDVAVAGLNHKMGYRGTTNCLLNFGEGEGALGWIIGTPGQGLPQMFKMMNEARIGVALGAAALGYRGYRHALAYARERRQGRPSGAGAGPSRPILAHPDVRDMLLTAKCYAEGALALVLYCAKLVDRAEQDAEAATLLALLTPIAKTWASEYGLAVNDIAIQVHGGYGYTRDFDVEQLWRDNRLNPIHEGTTGIQALDLAGRKLRDGAGLAILRTRIAETIARAEAGAALTGHAEALDLCWRRIADAVGTLRDAGSQGMASNATALLRAFGHGVVGWQWLDRALLCTDAPEDPFRGGKLWACRYFFEREMPRIDAWLRPIEAGSDIGAAVPAEFL</sequence>
<dbReference type="InterPro" id="IPR013786">
    <property type="entry name" value="AcylCoA_DH/ox_N"/>
</dbReference>
<evidence type="ECO:0000256" key="1">
    <source>
        <dbReference type="ARBA" id="ARBA00001974"/>
    </source>
</evidence>
<dbReference type="RefSeq" id="WP_044330708.1">
    <property type="nucleotide sequence ID" value="NZ_CP010836.1"/>
</dbReference>
<protein>
    <submittedName>
        <fullName evidence="10">Acyl-CoA dehydrogenase</fullName>
    </submittedName>
</protein>
<dbReference type="Gene3D" id="2.40.110.10">
    <property type="entry name" value="Butyryl-CoA Dehydrogenase, subunit A, domain 2"/>
    <property type="match status" value="1"/>
</dbReference>
<dbReference type="Pfam" id="PF12806">
    <property type="entry name" value="Acyl-CoA_dh_C"/>
    <property type="match status" value="1"/>
</dbReference>
<accession>A0A7U4J6P2</accession>
<keyword evidence="5" id="KW-0560">Oxidoreductase</keyword>
<keyword evidence="4 5" id="KW-0274">FAD</keyword>
<keyword evidence="3 5" id="KW-0285">Flavoprotein</keyword>
<dbReference type="SUPFAM" id="SSF47203">
    <property type="entry name" value="Acyl-CoA dehydrogenase C-terminal domain-like"/>
    <property type="match status" value="1"/>
</dbReference>
<feature type="domain" description="Acyl-CoA oxidase/dehydrogenase middle" evidence="7">
    <location>
        <begin position="158"/>
        <end position="268"/>
    </location>
</feature>
<name>A0A7U4J6P2_9SPHN</name>
<dbReference type="Pfam" id="PF02771">
    <property type="entry name" value="Acyl-CoA_dh_N"/>
    <property type="match status" value="1"/>
</dbReference>
<dbReference type="OrthoDB" id="9807883at2"/>
<dbReference type="InterPro" id="IPR036250">
    <property type="entry name" value="AcylCo_DH-like_C"/>
</dbReference>
<dbReference type="KEGG" id="sphi:TS85_04615"/>
<dbReference type="Gene3D" id="1.10.540.10">
    <property type="entry name" value="Acyl-CoA dehydrogenase/oxidase, N-terminal domain"/>
    <property type="match status" value="1"/>
</dbReference>